<dbReference type="AlphaFoldDB" id="A0A6M3L5D6"/>
<sequence>MIDFLVVLAAHGDTKDQTVVSLFNCYERLPEKFGVSYLKGDALIGRVRSVGASQFLKEHLAEYMIFVDTDIQFTPDELEKIYLAMREGYDIVAGVYGLGSGDKFAIQGFGGTMAFDGKVHPCKYVSTGFMGISRNALLTIRDKLALPLLHEGDAKWECWPFFESGAFPEEKIYISEDWDFCNKARKAGLTVSVHTGVMVDHVKEYTVVAEGVLEKVRIQPSTINAGDSLIPDLAVFLDKPMAEVREQVINCHEFMKSEAERKPDDWLFDLVQFNSYDYYPQQRLAPLDNLAGHNVLDYGCGIGTAAMHLSVRNKVTAYDKNPKAIDFAKFRMAKHGFMNVSFTTEEPDVSKFDTILFIDVLEHFEDLRTFMVGLGAKVKRGTKIYHYNAFKHKIPAHYDHTDEWASILKDAGFIPFSTLWSIKE</sequence>
<dbReference type="Pfam" id="PF13847">
    <property type="entry name" value="Methyltransf_31"/>
    <property type="match status" value="1"/>
</dbReference>
<dbReference type="EMBL" id="MT142820">
    <property type="protein sequence ID" value="QJA89052.1"/>
    <property type="molecule type" value="Genomic_DNA"/>
</dbReference>
<evidence type="ECO:0000259" key="1">
    <source>
        <dbReference type="Pfam" id="PF13847"/>
    </source>
</evidence>
<protein>
    <submittedName>
        <fullName evidence="2">Putative methyltransferase</fullName>
    </submittedName>
</protein>
<dbReference type="GO" id="GO:0008168">
    <property type="term" value="F:methyltransferase activity"/>
    <property type="evidence" value="ECO:0007669"/>
    <property type="project" value="UniProtKB-KW"/>
</dbReference>
<accession>A0A6M3L5D6</accession>
<dbReference type="Gene3D" id="3.40.50.150">
    <property type="entry name" value="Vaccinia Virus protein VP39"/>
    <property type="match status" value="1"/>
</dbReference>
<dbReference type="InterPro" id="IPR029063">
    <property type="entry name" value="SAM-dependent_MTases_sf"/>
</dbReference>
<dbReference type="Gene3D" id="3.90.550.10">
    <property type="entry name" value="Spore Coat Polysaccharide Biosynthesis Protein SpsA, Chain A"/>
    <property type="match status" value="1"/>
</dbReference>
<dbReference type="InterPro" id="IPR029044">
    <property type="entry name" value="Nucleotide-diphossugar_trans"/>
</dbReference>
<name>A0A6M3L5D6_9ZZZZ</name>
<organism evidence="2">
    <name type="scientific">viral metagenome</name>
    <dbReference type="NCBI Taxonomy" id="1070528"/>
    <lineage>
        <taxon>unclassified sequences</taxon>
        <taxon>metagenomes</taxon>
        <taxon>organismal metagenomes</taxon>
    </lineage>
</organism>
<dbReference type="GO" id="GO:0032259">
    <property type="term" value="P:methylation"/>
    <property type="evidence" value="ECO:0007669"/>
    <property type="project" value="UniProtKB-KW"/>
</dbReference>
<dbReference type="InterPro" id="IPR025714">
    <property type="entry name" value="Methyltranfer_dom"/>
</dbReference>
<gene>
    <name evidence="2" type="ORF">MM415B02620_0003</name>
</gene>
<dbReference type="CDD" id="cd02440">
    <property type="entry name" value="AdoMet_MTases"/>
    <property type="match status" value="1"/>
</dbReference>
<feature type="domain" description="Methyltransferase" evidence="1">
    <location>
        <begin position="292"/>
        <end position="372"/>
    </location>
</feature>
<keyword evidence="2" id="KW-0489">Methyltransferase</keyword>
<dbReference type="SUPFAM" id="SSF53335">
    <property type="entry name" value="S-adenosyl-L-methionine-dependent methyltransferases"/>
    <property type="match status" value="1"/>
</dbReference>
<evidence type="ECO:0000313" key="2">
    <source>
        <dbReference type="EMBL" id="QJA89052.1"/>
    </source>
</evidence>
<keyword evidence="2" id="KW-0808">Transferase</keyword>
<dbReference type="SUPFAM" id="SSF53448">
    <property type="entry name" value="Nucleotide-diphospho-sugar transferases"/>
    <property type="match status" value="1"/>
</dbReference>
<proteinExistence type="predicted"/>
<dbReference type="PANTHER" id="PTHR43861">
    <property type="entry name" value="TRANS-ACONITATE 2-METHYLTRANSFERASE-RELATED"/>
    <property type="match status" value="1"/>
</dbReference>
<reference evidence="2" key="1">
    <citation type="submission" date="2020-03" db="EMBL/GenBank/DDBJ databases">
        <title>The deep terrestrial virosphere.</title>
        <authorList>
            <person name="Holmfeldt K."/>
            <person name="Nilsson E."/>
            <person name="Simone D."/>
            <person name="Lopez-Fernandez M."/>
            <person name="Wu X."/>
            <person name="de Brujin I."/>
            <person name="Lundin D."/>
            <person name="Andersson A."/>
            <person name="Bertilsson S."/>
            <person name="Dopson M."/>
        </authorList>
    </citation>
    <scope>NUCLEOTIDE SEQUENCE</scope>
    <source>
        <strain evidence="2">MM415B02620</strain>
    </source>
</reference>